<sequence>MSTAVSYALTMPLLSLGMGMALMALAFVLILIMVPNASQAQVLRAEPVDPSHYGAPMSLWSVVKSMELLWKPWNRSRLAVVIALFIADERDMGPIGLDVRAWH</sequence>
<accession>A0A0L0SAR7</accession>
<name>A0A0L0SAR7_ALLM3</name>
<gene>
    <name evidence="2" type="ORF">AMAG_03764</name>
</gene>
<dbReference type="EMBL" id="GG745334">
    <property type="protein sequence ID" value="KNE59489.1"/>
    <property type="molecule type" value="Genomic_DNA"/>
</dbReference>
<proteinExistence type="predicted"/>
<protein>
    <submittedName>
        <fullName evidence="2">Uncharacterized protein</fullName>
    </submittedName>
</protein>
<dbReference type="AlphaFoldDB" id="A0A0L0SAR7"/>
<evidence type="ECO:0000313" key="2">
    <source>
        <dbReference type="EMBL" id="KNE59489.1"/>
    </source>
</evidence>
<feature type="chain" id="PRO_5005547947" evidence="1">
    <location>
        <begin position="41"/>
        <end position="103"/>
    </location>
</feature>
<keyword evidence="1" id="KW-0732">Signal</keyword>
<organism evidence="2 3">
    <name type="scientific">Allomyces macrogynus (strain ATCC 38327)</name>
    <name type="common">Allomyces javanicus var. macrogynus</name>
    <dbReference type="NCBI Taxonomy" id="578462"/>
    <lineage>
        <taxon>Eukaryota</taxon>
        <taxon>Fungi</taxon>
        <taxon>Fungi incertae sedis</taxon>
        <taxon>Blastocladiomycota</taxon>
        <taxon>Blastocladiomycetes</taxon>
        <taxon>Blastocladiales</taxon>
        <taxon>Blastocladiaceae</taxon>
        <taxon>Allomyces</taxon>
    </lineage>
</organism>
<feature type="signal peptide" evidence="1">
    <location>
        <begin position="1"/>
        <end position="40"/>
    </location>
</feature>
<dbReference type="VEuPathDB" id="FungiDB:AMAG_03764"/>
<dbReference type="Proteomes" id="UP000054350">
    <property type="component" value="Unassembled WGS sequence"/>
</dbReference>
<keyword evidence="3" id="KW-1185">Reference proteome</keyword>
<evidence type="ECO:0000256" key="1">
    <source>
        <dbReference type="SAM" id="SignalP"/>
    </source>
</evidence>
<dbReference type="OrthoDB" id="3026777at2759"/>
<evidence type="ECO:0000313" key="3">
    <source>
        <dbReference type="Proteomes" id="UP000054350"/>
    </source>
</evidence>
<reference evidence="2 3" key="1">
    <citation type="submission" date="2009-11" db="EMBL/GenBank/DDBJ databases">
        <title>Annotation of Allomyces macrogynus ATCC 38327.</title>
        <authorList>
            <consortium name="The Broad Institute Genome Sequencing Platform"/>
            <person name="Russ C."/>
            <person name="Cuomo C."/>
            <person name="Burger G."/>
            <person name="Gray M.W."/>
            <person name="Holland P.W.H."/>
            <person name="King N."/>
            <person name="Lang F.B.F."/>
            <person name="Roger A.J."/>
            <person name="Ruiz-Trillo I."/>
            <person name="Young S.K."/>
            <person name="Zeng Q."/>
            <person name="Gargeya S."/>
            <person name="Fitzgerald M."/>
            <person name="Haas B."/>
            <person name="Abouelleil A."/>
            <person name="Alvarado L."/>
            <person name="Arachchi H.M."/>
            <person name="Berlin A."/>
            <person name="Chapman S.B."/>
            <person name="Gearin G."/>
            <person name="Goldberg J."/>
            <person name="Griggs A."/>
            <person name="Gujja S."/>
            <person name="Hansen M."/>
            <person name="Heiman D."/>
            <person name="Howarth C."/>
            <person name="Larimer J."/>
            <person name="Lui A."/>
            <person name="MacDonald P.J.P."/>
            <person name="McCowen C."/>
            <person name="Montmayeur A."/>
            <person name="Murphy C."/>
            <person name="Neiman D."/>
            <person name="Pearson M."/>
            <person name="Priest M."/>
            <person name="Roberts A."/>
            <person name="Saif S."/>
            <person name="Shea T."/>
            <person name="Sisk P."/>
            <person name="Stolte C."/>
            <person name="Sykes S."/>
            <person name="Wortman J."/>
            <person name="Nusbaum C."/>
            <person name="Birren B."/>
        </authorList>
    </citation>
    <scope>NUCLEOTIDE SEQUENCE [LARGE SCALE GENOMIC DNA]</scope>
    <source>
        <strain evidence="2 3">ATCC 38327</strain>
    </source>
</reference>
<reference evidence="3" key="2">
    <citation type="submission" date="2009-11" db="EMBL/GenBank/DDBJ databases">
        <title>The Genome Sequence of Allomyces macrogynus strain ATCC 38327.</title>
        <authorList>
            <consortium name="The Broad Institute Genome Sequencing Platform"/>
            <person name="Russ C."/>
            <person name="Cuomo C."/>
            <person name="Shea T."/>
            <person name="Young S.K."/>
            <person name="Zeng Q."/>
            <person name="Koehrsen M."/>
            <person name="Haas B."/>
            <person name="Borodovsky M."/>
            <person name="Guigo R."/>
            <person name="Alvarado L."/>
            <person name="Berlin A."/>
            <person name="Borenstein D."/>
            <person name="Chen Z."/>
            <person name="Engels R."/>
            <person name="Freedman E."/>
            <person name="Gellesch M."/>
            <person name="Goldberg J."/>
            <person name="Griggs A."/>
            <person name="Gujja S."/>
            <person name="Heiman D."/>
            <person name="Hepburn T."/>
            <person name="Howarth C."/>
            <person name="Jen D."/>
            <person name="Larson L."/>
            <person name="Lewis B."/>
            <person name="Mehta T."/>
            <person name="Park D."/>
            <person name="Pearson M."/>
            <person name="Roberts A."/>
            <person name="Saif S."/>
            <person name="Shenoy N."/>
            <person name="Sisk P."/>
            <person name="Stolte C."/>
            <person name="Sykes S."/>
            <person name="Walk T."/>
            <person name="White J."/>
            <person name="Yandava C."/>
            <person name="Burger G."/>
            <person name="Gray M.W."/>
            <person name="Holland P.W.H."/>
            <person name="King N."/>
            <person name="Lang F.B.F."/>
            <person name="Roger A.J."/>
            <person name="Ruiz-Trillo I."/>
            <person name="Lander E."/>
            <person name="Nusbaum C."/>
        </authorList>
    </citation>
    <scope>NUCLEOTIDE SEQUENCE [LARGE SCALE GENOMIC DNA]</scope>
    <source>
        <strain evidence="3">ATCC 38327</strain>
    </source>
</reference>